<evidence type="ECO:0000256" key="2">
    <source>
        <dbReference type="SAM" id="SignalP"/>
    </source>
</evidence>
<dbReference type="InterPro" id="IPR013783">
    <property type="entry name" value="Ig-like_fold"/>
</dbReference>
<organism evidence="3 4">
    <name type="scientific">Vibrio cholerae</name>
    <dbReference type="NCBI Taxonomy" id="666"/>
    <lineage>
        <taxon>Bacteria</taxon>
        <taxon>Pseudomonadati</taxon>
        <taxon>Pseudomonadota</taxon>
        <taxon>Gammaproteobacteria</taxon>
        <taxon>Vibrionales</taxon>
        <taxon>Vibrionaceae</taxon>
        <taxon>Vibrio</taxon>
    </lineage>
</organism>
<dbReference type="InterPro" id="IPR015919">
    <property type="entry name" value="Cadherin-like_sf"/>
</dbReference>
<dbReference type="Gene3D" id="2.60.40.3440">
    <property type="match status" value="4"/>
</dbReference>
<feature type="compositionally biased region" description="Low complexity" evidence="1">
    <location>
        <begin position="38"/>
        <end position="57"/>
    </location>
</feature>
<feature type="region of interest" description="Disordered" evidence="1">
    <location>
        <begin position="38"/>
        <end position="66"/>
    </location>
</feature>
<name>A0A7Z7VJ72_VIBCL</name>
<dbReference type="GO" id="GO:0016020">
    <property type="term" value="C:membrane"/>
    <property type="evidence" value="ECO:0007669"/>
    <property type="project" value="InterPro"/>
</dbReference>
<dbReference type="RefSeq" id="WP_154715384.1">
    <property type="nucleotide sequence ID" value="NZ_POTE01000061.1"/>
</dbReference>
<comment type="caution">
    <text evidence="3">The sequence shown here is derived from an EMBL/GenBank/DDBJ whole genome shotgun (WGS) entry which is preliminary data.</text>
</comment>
<reference evidence="3 4" key="1">
    <citation type="submission" date="2019-02" db="EMBL/GenBank/DDBJ databases">
        <title>Genomic plasticity associated with the antimicrobial resistance in Vibrio cholerae.</title>
        <authorList>
            <person name="Verma J."/>
            <person name="Bag S."/>
            <person name="Saha B."/>
            <person name="Kumar P."/>
            <person name="Ghosh T.S."/>
            <person name="Dayal M."/>
            <person name="Senapati T."/>
            <person name="Mehra S."/>
            <person name="Dey P."/>
            <person name="Desigamani A."/>
            <person name="Kumar D."/>
            <person name="Rana P."/>
            <person name="Kumar B."/>
            <person name="Maiti T.K."/>
            <person name="Sharma N.C."/>
            <person name="Bhadra R.K."/>
            <person name="Mutreja A."/>
            <person name="Nair G.B."/>
            <person name="Ramamurthy T."/>
            <person name="Das B."/>
        </authorList>
    </citation>
    <scope>NUCLEOTIDE SEQUENCE [LARGE SCALE GENOMIC DNA]</scope>
    <source>
        <strain evidence="3 4">IDH06781</strain>
    </source>
</reference>
<dbReference type="Proteomes" id="UP000294145">
    <property type="component" value="Unassembled WGS sequence"/>
</dbReference>
<gene>
    <name evidence="3" type="ORF">EYB64_19660</name>
</gene>
<dbReference type="GO" id="GO:0005509">
    <property type="term" value="F:calcium ion binding"/>
    <property type="evidence" value="ECO:0007669"/>
    <property type="project" value="InterPro"/>
</dbReference>
<protein>
    <submittedName>
        <fullName evidence="3">Tandem-95 repeat protein</fullName>
    </submittedName>
</protein>
<dbReference type="Pfam" id="PF17963">
    <property type="entry name" value="Big_9"/>
    <property type="match status" value="6"/>
</dbReference>
<proteinExistence type="predicted"/>
<feature type="chain" id="PRO_5030666189" evidence="2">
    <location>
        <begin position="37"/>
        <end position="702"/>
    </location>
</feature>
<evidence type="ECO:0000313" key="3">
    <source>
        <dbReference type="EMBL" id="TBM36609.1"/>
    </source>
</evidence>
<evidence type="ECO:0000313" key="4">
    <source>
        <dbReference type="Proteomes" id="UP000294145"/>
    </source>
</evidence>
<dbReference type="Gene3D" id="2.60.40.2810">
    <property type="match status" value="1"/>
</dbReference>
<dbReference type="NCBIfam" id="NF012211">
    <property type="entry name" value="tand_rpt_95"/>
    <property type="match status" value="5"/>
</dbReference>
<accession>A0A7Z7VJ72</accession>
<sequence>MCMQNREISKLKITPTFNRKLALMMALIVTSHQASANCGGSPPAAAPAPSLSNTSSSINEDGATTMNPGLSSTIAITGRRINSGPAHGTASWSGNNVYYKPAANWCGRDTFTYSASNSSGWSATRTATINVACVVDAPVLGNSNTNITEDTNGTLSPGMNLDGGTISERYVTTQPAHGSVSWSGNQLVYIPMANYCGSDTFQYQIKTQGGYSNIATGTVGIACVVDLPIIGDVSGTLDEDTNTSLSPSINIDGGTITKRIIKSLPAHGTAVWNGNNLVYTPNPNYCGADTFTYQVATEAGNSNVGTANLNVTCIVDAPIVSDVFIETLEDNAKSATPTVNLDGGDLVSRDIEVMPANGTVIWQGESLLYTPNPDYCGNDEFQYSVTNSAGKSELAKGTVFVECVVDTPILDGVTETVIEDTPKLLSPNYNLDGGVISKYDIVSDPANGTAEWVDGNILYSPAENYCGFDTFTYQITTEGGKSNIATSNINVECVQDAPTVDGQEEIKITVETTKDYTYLANDVDGDTLTATMTELNKATLPEWAQFAFDGSKGTLTLSPSDTDMGDYTLELLVDDGHSGMAMKRIAVYVRDDRPVTLTSILLKTFSIPQEFETPAGKKMNAVYFTGIKDSLGNLITGTYDLTITMDSSVTFPVTILGQRIEPGVPTVISYDIPSPGVVDIKAIPVVAGEDGVVNFQISFDVK</sequence>
<feature type="signal peptide" evidence="2">
    <location>
        <begin position="1"/>
        <end position="36"/>
    </location>
</feature>
<dbReference type="AlphaFoldDB" id="A0A7Z7VJ72"/>
<evidence type="ECO:0000256" key="1">
    <source>
        <dbReference type="SAM" id="MobiDB-lite"/>
    </source>
</evidence>
<dbReference type="EMBL" id="SISP01000053">
    <property type="protein sequence ID" value="TBM36609.1"/>
    <property type="molecule type" value="Genomic_DNA"/>
</dbReference>
<dbReference type="SUPFAM" id="SSF49313">
    <property type="entry name" value="Cadherin-like"/>
    <property type="match status" value="1"/>
</dbReference>
<keyword evidence="2" id="KW-0732">Signal</keyword>
<dbReference type="Gene3D" id="2.60.40.10">
    <property type="entry name" value="Immunoglobulins"/>
    <property type="match status" value="1"/>
</dbReference>